<dbReference type="GO" id="GO:0005829">
    <property type="term" value="C:cytosol"/>
    <property type="evidence" value="ECO:0007669"/>
    <property type="project" value="TreeGrafter"/>
</dbReference>
<dbReference type="FunFam" id="3.40.50.280:FF:000003">
    <property type="entry name" value="Dimethylamine methyltransferase corrinoid protein"/>
    <property type="match status" value="1"/>
</dbReference>
<comment type="similarity">
    <text evidence="1">Belongs to the methylamine corrinoid protein family.</text>
</comment>
<dbReference type="Gene3D" id="3.40.50.280">
    <property type="entry name" value="Cobalamin-binding domain"/>
    <property type="match status" value="1"/>
</dbReference>
<gene>
    <name evidence="6" type="ORF">S06H3_26732</name>
</gene>
<dbReference type="GO" id="GO:0008705">
    <property type="term" value="F:methionine synthase activity"/>
    <property type="evidence" value="ECO:0007669"/>
    <property type="project" value="TreeGrafter"/>
</dbReference>
<dbReference type="SUPFAM" id="SSF52242">
    <property type="entry name" value="Cobalamin (vitamin B12)-binding domain"/>
    <property type="match status" value="1"/>
</dbReference>
<evidence type="ECO:0000256" key="1">
    <source>
        <dbReference type="ARBA" id="ARBA00010854"/>
    </source>
</evidence>
<keyword evidence="2" id="KW-0479">Metal-binding</keyword>
<accession>X1PJ91</accession>
<feature type="domain" description="B12-binding" evidence="4">
    <location>
        <begin position="88"/>
        <end position="211"/>
    </location>
</feature>
<dbReference type="AlphaFoldDB" id="X1PJ91"/>
<dbReference type="PANTHER" id="PTHR45833">
    <property type="entry name" value="METHIONINE SYNTHASE"/>
    <property type="match status" value="1"/>
</dbReference>
<dbReference type="CDD" id="cd02070">
    <property type="entry name" value="corrinoid_protein_B12-BD"/>
    <property type="match status" value="1"/>
</dbReference>
<dbReference type="GO" id="GO:0046653">
    <property type="term" value="P:tetrahydrofolate metabolic process"/>
    <property type="evidence" value="ECO:0007669"/>
    <property type="project" value="TreeGrafter"/>
</dbReference>
<dbReference type="InterPro" id="IPR050554">
    <property type="entry name" value="Met_Synthase/Corrinoid"/>
</dbReference>
<dbReference type="EMBL" id="BARV01015474">
    <property type="protein sequence ID" value="GAI30939.1"/>
    <property type="molecule type" value="Genomic_DNA"/>
</dbReference>
<reference evidence="6" key="1">
    <citation type="journal article" date="2014" name="Front. Microbiol.">
        <title>High frequency of phylogenetically diverse reductive dehalogenase-homologous genes in deep subseafloor sedimentary metagenomes.</title>
        <authorList>
            <person name="Kawai M."/>
            <person name="Futagami T."/>
            <person name="Toyoda A."/>
            <person name="Takaki Y."/>
            <person name="Nishi S."/>
            <person name="Hori S."/>
            <person name="Arai W."/>
            <person name="Tsubouchi T."/>
            <person name="Morono Y."/>
            <person name="Uchiyama I."/>
            <person name="Ito T."/>
            <person name="Fujiyama A."/>
            <person name="Inagaki F."/>
            <person name="Takami H."/>
        </authorList>
    </citation>
    <scope>NUCLEOTIDE SEQUENCE</scope>
    <source>
        <strain evidence="6">Expedition CK06-06</strain>
    </source>
</reference>
<keyword evidence="3" id="KW-0170">Cobalt</keyword>
<dbReference type="InterPro" id="IPR003759">
    <property type="entry name" value="Cbl-bd_cap"/>
</dbReference>
<evidence type="ECO:0000313" key="6">
    <source>
        <dbReference type="EMBL" id="GAI30939.1"/>
    </source>
</evidence>
<dbReference type="GO" id="GO:0050667">
    <property type="term" value="P:homocysteine metabolic process"/>
    <property type="evidence" value="ECO:0007669"/>
    <property type="project" value="TreeGrafter"/>
</dbReference>
<dbReference type="SUPFAM" id="SSF47644">
    <property type="entry name" value="Methionine synthase domain"/>
    <property type="match status" value="1"/>
</dbReference>
<dbReference type="InterPro" id="IPR006158">
    <property type="entry name" value="Cobalamin-bd"/>
</dbReference>
<evidence type="ECO:0000256" key="2">
    <source>
        <dbReference type="ARBA" id="ARBA00022723"/>
    </source>
</evidence>
<sequence>MVDVKQIAENLIRGKAPEVKELVQKAVDEGEDIQKILNEGLLAGMDFVGDKFKKNEFYVPEVLIAARAMKEGMQILRPLLAEKNIKGAGIVVLGTVKGDLHDIGKNLVGMMLEGAGFEVVDLGIDIAPEKFVQIAEEKNADIIGLSALLTTTMVGMKDVISSLNKSNLKGKIKVVIGGAPVTQDYADEIEADGYAPDAALAVDKVKELLST</sequence>
<dbReference type="PROSITE" id="PS51332">
    <property type="entry name" value="B12_BINDING"/>
    <property type="match status" value="1"/>
</dbReference>
<dbReference type="GO" id="GO:0031419">
    <property type="term" value="F:cobalamin binding"/>
    <property type="evidence" value="ECO:0007669"/>
    <property type="project" value="InterPro"/>
</dbReference>
<evidence type="ECO:0000259" key="4">
    <source>
        <dbReference type="PROSITE" id="PS51332"/>
    </source>
</evidence>
<evidence type="ECO:0008006" key="7">
    <source>
        <dbReference type="Google" id="ProtNLM"/>
    </source>
</evidence>
<dbReference type="InterPro" id="IPR036724">
    <property type="entry name" value="Cobalamin-bd_sf"/>
</dbReference>
<evidence type="ECO:0000256" key="3">
    <source>
        <dbReference type="ARBA" id="ARBA00023285"/>
    </source>
</evidence>
<dbReference type="Pfam" id="PF02310">
    <property type="entry name" value="B12-binding"/>
    <property type="match status" value="1"/>
</dbReference>
<dbReference type="InterPro" id="IPR036594">
    <property type="entry name" value="Meth_synthase_dom"/>
</dbReference>
<proteinExistence type="inferred from homology"/>
<dbReference type="SMART" id="SM01018">
    <property type="entry name" value="B12-binding_2"/>
    <property type="match status" value="1"/>
</dbReference>
<dbReference type="PANTHER" id="PTHR45833:SF1">
    <property type="entry name" value="METHIONINE SYNTHASE"/>
    <property type="match status" value="1"/>
</dbReference>
<protein>
    <recommendedName>
        <fullName evidence="7">B12-binding domain-containing protein</fullName>
    </recommendedName>
</protein>
<feature type="domain" description="B12-binding N-terminal" evidence="5">
    <location>
        <begin position="1"/>
        <end position="88"/>
    </location>
</feature>
<evidence type="ECO:0000259" key="5">
    <source>
        <dbReference type="PROSITE" id="PS51337"/>
    </source>
</evidence>
<dbReference type="PROSITE" id="PS51337">
    <property type="entry name" value="B12_BINDING_NTER"/>
    <property type="match status" value="1"/>
</dbReference>
<name>X1PJ91_9ZZZZ</name>
<organism evidence="6">
    <name type="scientific">marine sediment metagenome</name>
    <dbReference type="NCBI Taxonomy" id="412755"/>
    <lineage>
        <taxon>unclassified sequences</taxon>
        <taxon>metagenomes</taxon>
        <taxon>ecological metagenomes</taxon>
    </lineage>
</organism>
<dbReference type="Pfam" id="PF02607">
    <property type="entry name" value="B12-binding_2"/>
    <property type="match status" value="1"/>
</dbReference>
<dbReference type="Gene3D" id="1.10.1240.10">
    <property type="entry name" value="Methionine synthase domain"/>
    <property type="match status" value="1"/>
</dbReference>
<comment type="caution">
    <text evidence="6">The sequence shown here is derived from an EMBL/GenBank/DDBJ whole genome shotgun (WGS) entry which is preliminary data.</text>
</comment>
<dbReference type="GO" id="GO:0046872">
    <property type="term" value="F:metal ion binding"/>
    <property type="evidence" value="ECO:0007669"/>
    <property type="project" value="UniProtKB-KW"/>
</dbReference>